<protein>
    <submittedName>
        <fullName evidence="1">Uncharacterized protein</fullName>
    </submittedName>
</protein>
<reference evidence="2" key="2">
    <citation type="submission" date="2008-04" db="EMBL/GenBank/DDBJ databases">
        <title>Draft genome sequence of Providencia stuartii(ATCC 25827).</title>
        <authorList>
            <person name="Sudarsanam P."/>
            <person name="Ley R."/>
            <person name="Guruge J."/>
            <person name="Turnbaugh P.J."/>
            <person name="Mahowald M."/>
            <person name="Liep D."/>
            <person name="Gordon J."/>
        </authorList>
    </citation>
    <scope>NUCLEOTIDE SEQUENCE [LARGE SCALE GENOMIC DNA]</scope>
    <source>
        <strain evidence="2">ATCC 25827</strain>
    </source>
</reference>
<comment type="caution">
    <text evidence="1">The sequence shown here is derived from an EMBL/GenBank/DDBJ whole genome shotgun (WGS) entry which is preliminary data.</text>
</comment>
<evidence type="ECO:0000313" key="2">
    <source>
        <dbReference type="Proteomes" id="UP000004506"/>
    </source>
</evidence>
<proteinExistence type="predicted"/>
<reference evidence="2" key="1">
    <citation type="submission" date="2008-04" db="EMBL/GenBank/DDBJ databases">
        <title>Draft genome sequence of Providencia stuartii (ATCC 25827).</title>
        <authorList>
            <person name="Sudarsanam P."/>
            <person name="Ley R."/>
            <person name="Guruge J."/>
            <person name="Turnbaugh P.J."/>
            <person name="Mahowald M."/>
            <person name="Liep D."/>
            <person name="Gordon J."/>
        </authorList>
    </citation>
    <scope>NUCLEOTIDE SEQUENCE [LARGE SCALE GENOMIC DNA]</scope>
    <source>
        <strain evidence="2">ATCC 25827</strain>
    </source>
</reference>
<sequence length="46" mass="5291">MPTVDITDLLGYSIINTINMIFNPLEYFCQENMIESMGTLLLSFMI</sequence>
<dbReference type="AlphaFoldDB" id="A0AA86YLU3"/>
<gene>
    <name evidence="1" type="ORF">PROSTU_03531</name>
</gene>
<organism evidence="1 2">
    <name type="scientific">Providencia stuartii ATCC 25827</name>
    <dbReference type="NCBI Taxonomy" id="471874"/>
    <lineage>
        <taxon>Bacteria</taxon>
        <taxon>Pseudomonadati</taxon>
        <taxon>Pseudomonadota</taxon>
        <taxon>Gammaproteobacteria</taxon>
        <taxon>Enterobacterales</taxon>
        <taxon>Morganellaceae</taxon>
        <taxon>Providencia</taxon>
    </lineage>
</organism>
<evidence type="ECO:0000313" key="1">
    <source>
        <dbReference type="EMBL" id="EDU60325.1"/>
    </source>
</evidence>
<accession>A0AA86YLU3</accession>
<dbReference type="Proteomes" id="UP000004506">
    <property type="component" value="Unassembled WGS sequence"/>
</dbReference>
<reference evidence="1 2" key="3">
    <citation type="submission" date="2008-05" db="EMBL/GenBank/DDBJ databases">
        <authorList>
            <person name="Fulton L."/>
            <person name="Clifton S."/>
            <person name="Fulton B."/>
            <person name="Xu J."/>
            <person name="Minx P."/>
            <person name="Pepin K.H."/>
            <person name="Johnson M."/>
            <person name="Thiruvilangam P."/>
            <person name="Bhonagiri V."/>
            <person name="Nash W.E."/>
            <person name="Mardis E.R."/>
            <person name="Wilson R.K."/>
        </authorList>
    </citation>
    <scope>NUCLEOTIDE SEQUENCE [LARGE SCALE GENOMIC DNA]</scope>
    <source>
        <strain evidence="1 2">ATCC 25827</strain>
    </source>
</reference>
<name>A0AA86YLU3_PROST</name>
<dbReference type="EMBL" id="ABJD02000101">
    <property type="protein sequence ID" value="EDU60325.1"/>
    <property type="molecule type" value="Genomic_DNA"/>
</dbReference>